<proteinExistence type="predicted"/>
<gene>
    <name evidence="1" type="ORF">BdWA1_003282</name>
</gene>
<dbReference type="EMBL" id="JALLKP010000004">
    <property type="protein sequence ID" value="KAK2195605.1"/>
    <property type="molecule type" value="Genomic_DNA"/>
</dbReference>
<evidence type="ECO:0000313" key="1">
    <source>
        <dbReference type="EMBL" id="KAK2195605.1"/>
    </source>
</evidence>
<comment type="caution">
    <text evidence="1">The sequence shown here is derived from an EMBL/GenBank/DDBJ whole genome shotgun (WGS) entry which is preliminary data.</text>
</comment>
<accession>A0AAD9PIP5</accession>
<name>A0AAD9PIP5_9APIC</name>
<sequence>MSDGGEIYVDESENELTVEDLEKEVSNMCIETADTADMSIASLSEDELVAADAENAESKPDGFVEQAVSLAGHSWSILKLEDVPRELGELQKYCSNKLKDLVSTNDKISELCISSFAPQLSKGCLAIADGCTHFESLLTLGSGCFGAEEPSHAIDPTGTEFKLADPEAKKDSMEPATTVTGVWFVDTINSCLDTWTTNTAQEANHYNIFKLLNLSALLKYLGDATTAEKIKVLGQQKLLAIEPAEKQRRWQEILANMETKSSTPLNPEALPVLPNAHVASPCPEQLKDIAEADIGITDERLFNVYWHYTDKWLKDMIGPSFRVSKDVVAGTKRWFSGLGGSTKTLFIKLSKTLSCAQ</sequence>
<dbReference type="KEGG" id="bdw:94337579"/>
<dbReference type="AlphaFoldDB" id="A0AAD9PIP5"/>
<organism evidence="1 2">
    <name type="scientific">Babesia duncani</name>
    <dbReference type="NCBI Taxonomy" id="323732"/>
    <lineage>
        <taxon>Eukaryota</taxon>
        <taxon>Sar</taxon>
        <taxon>Alveolata</taxon>
        <taxon>Apicomplexa</taxon>
        <taxon>Aconoidasida</taxon>
        <taxon>Piroplasmida</taxon>
        <taxon>Babesiidae</taxon>
        <taxon>Babesia</taxon>
    </lineage>
</organism>
<dbReference type="GeneID" id="94337579"/>
<keyword evidence="2" id="KW-1185">Reference proteome</keyword>
<reference evidence="1" key="1">
    <citation type="journal article" date="2023" name="Nat. Microbiol.">
        <title>Babesia duncani multi-omics identifies virulence factors and drug targets.</title>
        <authorList>
            <person name="Singh P."/>
            <person name="Lonardi S."/>
            <person name="Liang Q."/>
            <person name="Vydyam P."/>
            <person name="Khabirova E."/>
            <person name="Fang T."/>
            <person name="Gihaz S."/>
            <person name="Thekkiniath J."/>
            <person name="Munshi M."/>
            <person name="Abel S."/>
            <person name="Ciampossin L."/>
            <person name="Batugedara G."/>
            <person name="Gupta M."/>
            <person name="Lu X.M."/>
            <person name="Lenz T."/>
            <person name="Chakravarty S."/>
            <person name="Cornillot E."/>
            <person name="Hu Y."/>
            <person name="Ma W."/>
            <person name="Gonzalez L.M."/>
            <person name="Sanchez S."/>
            <person name="Estrada K."/>
            <person name="Sanchez-Flores A."/>
            <person name="Montero E."/>
            <person name="Harb O.S."/>
            <person name="Le Roch K.G."/>
            <person name="Mamoun C.B."/>
        </authorList>
    </citation>
    <scope>NUCLEOTIDE SEQUENCE</scope>
    <source>
        <strain evidence="1">WA1</strain>
    </source>
</reference>
<protein>
    <submittedName>
        <fullName evidence="1">Uncharacterized protein</fullName>
    </submittedName>
</protein>
<evidence type="ECO:0000313" key="2">
    <source>
        <dbReference type="Proteomes" id="UP001214638"/>
    </source>
</evidence>
<dbReference type="Proteomes" id="UP001214638">
    <property type="component" value="Unassembled WGS sequence"/>
</dbReference>
<dbReference type="RefSeq" id="XP_067802448.1">
    <property type="nucleotide sequence ID" value="XM_067948297.1"/>
</dbReference>